<keyword evidence="2" id="KW-1133">Transmembrane helix</keyword>
<reference evidence="4 5" key="1">
    <citation type="submission" date="2019-04" db="EMBL/GenBank/DDBJ databases">
        <title>Herbidospora sp. NEAU-GS14.nov., a novel actinomycete isolated from soil.</title>
        <authorList>
            <person name="Han L."/>
        </authorList>
    </citation>
    <scope>NUCLEOTIDE SEQUENCE [LARGE SCALE GENOMIC DNA]</scope>
    <source>
        <strain evidence="4 5">NEAU-GS14</strain>
    </source>
</reference>
<evidence type="ECO:0000313" key="4">
    <source>
        <dbReference type="EMBL" id="TKK90780.1"/>
    </source>
</evidence>
<feature type="region of interest" description="Disordered" evidence="1">
    <location>
        <begin position="176"/>
        <end position="229"/>
    </location>
</feature>
<organism evidence="4 5">
    <name type="scientific">Herbidospora galbida</name>
    <dbReference type="NCBI Taxonomy" id="2575442"/>
    <lineage>
        <taxon>Bacteria</taxon>
        <taxon>Bacillati</taxon>
        <taxon>Actinomycetota</taxon>
        <taxon>Actinomycetes</taxon>
        <taxon>Streptosporangiales</taxon>
        <taxon>Streptosporangiaceae</taxon>
        <taxon>Herbidospora</taxon>
    </lineage>
</organism>
<protein>
    <recommendedName>
        <fullName evidence="6">Sortase</fullName>
    </recommendedName>
</protein>
<dbReference type="RefSeq" id="WP_137245522.1">
    <property type="nucleotide sequence ID" value="NZ_SZQA01000002.1"/>
</dbReference>
<evidence type="ECO:0000256" key="1">
    <source>
        <dbReference type="SAM" id="MobiDB-lite"/>
    </source>
</evidence>
<evidence type="ECO:0000256" key="2">
    <source>
        <dbReference type="SAM" id="Phobius"/>
    </source>
</evidence>
<gene>
    <name evidence="4" type="ORF">FDA94_03165</name>
</gene>
<keyword evidence="2" id="KW-0472">Membrane</keyword>
<evidence type="ECO:0000313" key="5">
    <source>
        <dbReference type="Proteomes" id="UP000308705"/>
    </source>
</evidence>
<sequence length="261" mass="26400">MRIRRALYASIGLAGLMSLCPPAYAATDIVEYECTPDGGTAQTVNIRVELTMPTGAQPGVALAFQHRATYADSGRIRAGDALPAGTKMFAYVGISEFPGFTSGTGEGAVVGPVAAGGEITLPTGTTQVTSTPNTAGTGVVRPAAINFGLTASQPLIECEVLNRDDLTTYQVVVGDGGTSATPSSSTTPTPTATVTETVTEEAAGDEPIDEETEMETPEGGVATGGGGSAGPDGRVVVLFGATVVLAAMTGLALRRSRRSMP</sequence>
<proteinExistence type="predicted"/>
<keyword evidence="3" id="KW-0732">Signal</keyword>
<keyword evidence="2" id="KW-0812">Transmembrane</keyword>
<dbReference type="Proteomes" id="UP000308705">
    <property type="component" value="Unassembled WGS sequence"/>
</dbReference>
<comment type="caution">
    <text evidence="4">The sequence shown here is derived from an EMBL/GenBank/DDBJ whole genome shotgun (WGS) entry which is preliminary data.</text>
</comment>
<evidence type="ECO:0008006" key="6">
    <source>
        <dbReference type="Google" id="ProtNLM"/>
    </source>
</evidence>
<feature type="compositionally biased region" description="Acidic residues" evidence="1">
    <location>
        <begin position="198"/>
        <end position="216"/>
    </location>
</feature>
<feature type="transmembrane region" description="Helical" evidence="2">
    <location>
        <begin position="235"/>
        <end position="253"/>
    </location>
</feature>
<feature type="chain" id="PRO_5020499570" description="Sortase" evidence="3">
    <location>
        <begin position="26"/>
        <end position="261"/>
    </location>
</feature>
<dbReference type="OrthoDB" id="3539927at2"/>
<dbReference type="AlphaFoldDB" id="A0A4U3MNY5"/>
<keyword evidence="5" id="KW-1185">Reference proteome</keyword>
<name>A0A4U3MNY5_9ACTN</name>
<feature type="signal peptide" evidence="3">
    <location>
        <begin position="1"/>
        <end position="25"/>
    </location>
</feature>
<accession>A0A4U3MNY5</accession>
<evidence type="ECO:0000256" key="3">
    <source>
        <dbReference type="SAM" id="SignalP"/>
    </source>
</evidence>
<feature type="compositionally biased region" description="Low complexity" evidence="1">
    <location>
        <begin position="178"/>
        <end position="197"/>
    </location>
</feature>
<dbReference type="EMBL" id="SZQA01000002">
    <property type="protein sequence ID" value="TKK90780.1"/>
    <property type="molecule type" value="Genomic_DNA"/>
</dbReference>